<dbReference type="EMBL" id="LR796987">
    <property type="protein sequence ID" value="CAB4180385.1"/>
    <property type="molecule type" value="Genomic_DNA"/>
</dbReference>
<protein>
    <submittedName>
        <fullName evidence="2">Uncharacterized protein</fullName>
    </submittedName>
</protein>
<dbReference type="EMBL" id="LR796452">
    <property type="protein sequence ID" value="CAB4145277.1"/>
    <property type="molecule type" value="Genomic_DNA"/>
</dbReference>
<evidence type="ECO:0000313" key="2">
    <source>
        <dbReference type="EMBL" id="CAB4145277.1"/>
    </source>
</evidence>
<dbReference type="EMBL" id="LR797082">
    <property type="protein sequence ID" value="CAB4185958.1"/>
    <property type="molecule type" value="Genomic_DNA"/>
</dbReference>
<proteinExistence type="predicted"/>
<evidence type="ECO:0000313" key="7">
    <source>
        <dbReference type="EMBL" id="CAB4194262.1"/>
    </source>
</evidence>
<dbReference type="EMBL" id="LR797143">
    <property type="protein sequence ID" value="CAB4189605.1"/>
    <property type="molecule type" value="Genomic_DNA"/>
</dbReference>
<gene>
    <name evidence="4" type="ORF">UFOVP1039_23</name>
    <name evidence="5" type="ORF">UFOVP1141_18</name>
    <name evidence="6" type="ORF">UFOVP1203_9</name>
    <name evidence="7" type="ORF">UFOVP1259_10</name>
    <name evidence="8" type="ORF">UFOVP1501_6</name>
    <name evidence="9" type="ORF">UFOVP1589_9</name>
    <name evidence="2" type="ORF">UFOVP479_4</name>
    <name evidence="3" type="ORF">UFOVP977_4</name>
</gene>
<evidence type="ECO:0000313" key="4">
    <source>
        <dbReference type="EMBL" id="CAB4180385.1"/>
    </source>
</evidence>
<evidence type="ECO:0000313" key="8">
    <source>
        <dbReference type="EMBL" id="CAB4216989.1"/>
    </source>
</evidence>
<dbReference type="EMBL" id="LR797448">
    <property type="protein sequence ID" value="CAB4216989.1"/>
    <property type="molecule type" value="Genomic_DNA"/>
</dbReference>
<dbReference type="EMBL" id="LR798426">
    <property type="protein sequence ID" value="CAB5230960.1"/>
    <property type="molecule type" value="Genomic_DNA"/>
</dbReference>
<sequence>MTEWEKENAAFLEKIGQVAPKQETKAAPTKKDEE</sequence>
<evidence type="ECO:0000313" key="9">
    <source>
        <dbReference type="EMBL" id="CAB5230960.1"/>
    </source>
</evidence>
<feature type="region of interest" description="Disordered" evidence="1">
    <location>
        <begin position="1"/>
        <end position="34"/>
    </location>
</feature>
<organism evidence="2">
    <name type="scientific">uncultured Caudovirales phage</name>
    <dbReference type="NCBI Taxonomy" id="2100421"/>
    <lineage>
        <taxon>Viruses</taxon>
        <taxon>Duplodnaviria</taxon>
        <taxon>Heunggongvirae</taxon>
        <taxon>Uroviricota</taxon>
        <taxon>Caudoviricetes</taxon>
        <taxon>Peduoviridae</taxon>
        <taxon>Maltschvirus</taxon>
        <taxon>Maltschvirus maltsch</taxon>
    </lineage>
</organism>
<dbReference type="EMBL" id="LR796932">
    <property type="protein sequence ID" value="CAB4176008.1"/>
    <property type="molecule type" value="Genomic_DNA"/>
</dbReference>
<evidence type="ECO:0000313" key="6">
    <source>
        <dbReference type="EMBL" id="CAB4189605.1"/>
    </source>
</evidence>
<evidence type="ECO:0000313" key="3">
    <source>
        <dbReference type="EMBL" id="CAB4176008.1"/>
    </source>
</evidence>
<evidence type="ECO:0000256" key="1">
    <source>
        <dbReference type="SAM" id="MobiDB-lite"/>
    </source>
</evidence>
<dbReference type="EMBL" id="LR797204">
    <property type="protein sequence ID" value="CAB4194262.1"/>
    <property type="molecule type" value="Genomic_DNA"/>
</dbReference>
<evidence type="ECO:0000313" key="5">
    <source>
        <dbReference type="EMBL" id="CAB4185958.1"/>
    </source>
</evidence>
<accession>A0A6J5MHQ8</accession>
<reference evidence="2" key="1">
    <citation type="submission" date="2020-04" db="EMBL/GenBank/DDBJ databases">
        <authorList>
            <person name="Chiriac C."/>
            <person name="Salcher M."/>
            <person name="Ghai R."/>
            <person name="Kavagutti S V."/>
        </authorList>
    </citation>
    <scope>NUCLEOTIDE SEQUENCE</scope>
</reference>
<name>A0A6J5MHQ8_9CAUD</name>